<dbReference type="Gene3D" id="3.40.640.10">
    <property type="entry name" value="Type I PLP-dependent aspartate aminotransferase-like (Major domain)"/>
    <property type="match status" value="1"/>
</dbReference>
<dbReference type="InterPro" id="IPR050859">
    <property type="entry name" value="Class-I_PLP-dep_aminotransf"/>
</dbReference>
<feature type="domain" description="Aminotransferase class I/classII large" evidence="6">
    <location>
        <begin position="70"/>
        <end position="430"/>
    </location>
</feature>
<comment type="caution">
    <text evidence="7">The sequence shown here is derived from an EMBL/GenBank/DDBJ whole genome shotgun (WGS) entry which is preliminary data.</text>
</comment>
<protein>
    <submittedName>
        <fullName evidence="7">Aromatic amino acid aminotransferase</fullName>
    </submittedName>
</protein>
<sequence>MTNYSTPIDFSPYFTERANRRNVSPLKSLQRFMQADPALISLGGGFPNPDLFPFIDVSATVVLPGNNAINVAEGEEKGLNITLTRSSQHGSKVEPLKSLLQYGGGIGATSLVDFFKEHMLSTHSPKYKDWSVVSSVGSTDSLSKVIDLFLDDGDNILVCEWTYPTAIETFHSSGIHRVPVKIDGEGMIPSALDEVCSNWSGEKPLKMVYLIPTGQNPSGATMSLERRKEFYKVCQKHNLIVIEDDPYYFLQFANAPVCDSKKETENTFSELPGIERLIPSLLSLDTDGRIIRLDTVSKLLAPNMRLGWVTGQSNLIHKIQFHNETTVQQPCGFTQGLASKLFNDTWGLDGFLTHVLSLQKEYLVRRNVIVSQLQKHLGNMVKYTIPTGGMFVWMELNLSPDQIAQAGIMQRIFDKMIEESVLLVPGWMFSPASDPSSVKDKPFFRAAFSFASVEEFEGAVTRLAKVLESFGLHK</sequence>
<accession>A0A1R1XWH0</accession>
<name>A0A1R1XWH0_9FUNG</name>
<dbReference type="InterPro" id="IPR004839">
    <property type="entry name" value="Aminotransferase_I/II_large"/>
</dbReference>
<dbReference type="EMBL" id="LSSM01003121">
    <property type="protein sequence ID" value="OMJ19017.1"/>
    <property type="molecule type" value="Genomic_DNA"/>
</dbReference>
<evidence type="ECO:0000313" key="7">
    <source>
        <dbReference type="EMBL" id="OMJ19017.1"/>
    </source>
</evidence>
<dbReference type="SUPFAM" id="SSF53383">
    <property type="entry name" value="PLP-dependent transferases"/>
    <property type="match status" value="1"/>
</dbReference>
<evidence type="ECO:0000256" key="4">
    <source>
        <dbReference type="ARBA" id="ARBA00022679"/>
    </source>
</evidence>
<dbReference type="InterPro" id="IPR015421">
    <property type="entry name" value="PyrdxlP-dep_Trfase_major"/>
</dbReference>
<evidence type="ECO:0000256" key="3">
    <source>
        <dbReference type="ARBA" id="ARBA00022576"/>
    </source>
</evidence>
<gene>
    <name evidence="7" type="ORF">AYI69_g6790</name>
</gene>
<evidence type="ECO:0000259" key="6">
    <source>
        <dbReference type="Pfam" id="PF00155"/>
    </source>
</evidence>
<dbReference type="GO" id="GO:0008483">
    <property type="term" value="F:transaminase activity"/>
    <property type="evidence" value="ECO:0007669"/>
    <property type="project" value="UniProtKB-KW"/>
</dbReference>
<evidence type="ECO:0000313" key="8">
    <source>
        <dbReference type="Proteomes" id="UP000187429"/>
    </source>
</evidence>
<reference evidence="8" key="1">
    <citation type="submission" date="2017-01" db="EMBL/GenBank/DDBJ databases">
        <authorList>
            <person name="Wang Y."/>
            <person name="White M."/>
            <person name="Kvist S."/>
            <person name="Moncalvo J.-M."/>
        </authorList>
    </citation>
    <scope>NUCLEOTIDE SEQUENCE [LARGE SCALE GENOMIC DNA]</scope>
    <source>
        <strain evidence="8">ID-206-W2</strain>
    </source>
</reference>
<keyword evidence="8" id="KW-1185">Reference proteome</keyword>
<dbReference type="PANTHER" id="PTHR42790:SF19">
    <property type="entry name" value="KYNURENINE_ALPHA-AMINOADIPATE AMINOTRANSFERASE, MITOCHONDRIAL"/>
    <property type="match status" value="1"/>
</dbReference>
<dbReference type="AlphaFoldDB" id="A0A1R1XWH0"/>
<evidence type="ECO:0000256" key="1">
    <source>
        <dbReference type="ARBA" id="ARBA00001933"/>
    </source>
</evidence>
<comment type="cofactor">
    <cofactor evidence="1">
        <name>pyridoxal 5'-phosphate</name>
        <dbReference type="ChEBI" id="CHEBI:597326"/>
    </cofactor>
</comment>
<keyword evidence="4 7" id="KW-0808">Transferase</keyword>
<dbReference type="CDD" id="cd00609">
    <property type="entry name" value="AAT_like"/>
    <property type="match status" value="1"/>
</dbReference>
<dbReference type="GO" id="GO:0030170">
    <property type="term" value="F:pyridoxal phosphate binding"/>
    <property type="evidence" value="ECO:0007669"/>
    <property type="project" value="InterPro"/>
</dbReference>
<evidence type="ECO:0000256" key="2">
    <source>
        <dbReference type="ARBA" id="ARBA00007441"/>
    </source>
</evidence>
<dbReference type="Proteomes" id="UP000187429">
    <property type="component" value="Unassembled WGS sequence"/>
</dbReference>
<comment type="similarity">
    <text evidence="2">Belongs to the class-I pyridoxal-phosphate-dependent aminotransferase family.</text>
</comment>
<organism evidence="7 8">
    <name type="scientific">Smittium culicis</name>
    <dbReference type="NCBI Taxonomy" id="133412"/>
    <lineage>
        <taxon>Eukaryota</taxon>
        <taxon>Fungi</taxon>
        <taxon>Fungi incertae sedis</taxon>
        <taxon>Zoopagomycota</taxon>
        <taxon>Kickxellomycotina</taxon>
        <taxon>Harpellomycetes</taxon>
        <taxon>Harpellales</taxon>
        <taxon>Legeriomycetaceae</taxon>
        <taxon>Smittium</taxon>
    </lineage>
</organism>
<dbReference type="InterPro" id="IPR015424">
    <property type="entry name" value="PyrdxlP-dep_Trfase"/>
</dbReference>
<keyword evidence="3 7" id="KW-0032">Aminotransferase</keyword>
<dbReference type="PANTHER" id="PTHR42790">
    <property type="entry name" value="AMINOTRANSFERASE"/>
    <property type="match status" value="1"/>
</dbReference>
<dbReference type="GO" id="GO:1901605">
    <property type="term" value="P:alpha-amino acid metabolic process"/>
    <property type="evidence" value="ECO:0007669"/>
    <property type="project" value="TreeGrafter"/>
</dbReference>
<dbReference type="Pfam" id="PF00155">
    <property type="entry name" value="Aminotran_1_2"/>
    <property type="match status" value="1"/>
</dbReference>
<proteinExistence type="inferred from homology"/>
<evidence type="ECO:0000256" key="5">
    <source>
        <dbReference type="ARBA" id="ARBA00022898"/>
    </source>
</evidence>
<dbReference type="OrthoDB" id="691673at2759"/>
<keyword evidence="5" id="KW-0663">Pyridoxal phosphate</keyword>